<feature type="domain" description="CBS" evidence="13">
    <location>
        <begin position="310"/>
        <end position="368"/>
    </location>
</feature>
<dbReference type="InterPro" id="IPR032828">
    <property type="entry name" value="PolyA_RNA-bd"/>
</dbReference>
<dbReference type="PROSITE" id="PS51371">
    <property type="entry name" value="CBS"/>
    <property type="match status" value="2"/>
</dbReference>
<keyword evidence="7" id="KW-0479">Metal-binding</keyword>
<dbReference type="SMART" id="SM00116">
    <property type="entry name" value="CBS"/>
    <property type="match status" value="2"/>
</dbReference>
<evidence type="ECO:0000256" key="3">
    <source>
        <dbReference type="ARBA" id="ARBA00022555"/>
    </source>
</evidence>
<dbReference type="RefSeq" id="WP_207566572.1">
    <property type="nucleotide sequence ID" value="NZ_CP071446.1"/>
</dbReference>
<evidence type="ECO:0000259" key="13">
    <source>
        <dbReference type="PROSITE" id="PS51371"/>
    </source>
</evidence>
<evidence type="ECO:0000256" key="6">
    <source>
        <dbReference type="ARBA" id="ARBA00022695"/>
    </source>
</evidence>
<evidence type="ECO:0000313" key="15">
    <source>
        <dbReference type="Proteomes" id="UP000671862"/>
    </source>
</evidence>
<dbReference type="Gene3D" id="3.10.580.10">
    <property type="entry name" value="CBS-domain"/>
    <property type="match status" value="1"/>
</dbReference>
<dbReference type="Gene3D" id="1.10.110.30">
    <property type="match status" value="1"/>
</dbReference>
<dbReference type="InterPro" id="IPR002646">
    <property type="entry name" value="PolA_pol_head_dom"/>
</dbReference>
<keyword evidence="8" id="KW-0547">Nucleotide-binding</keyword>
<proteinExistence type="inferred from homology"/>
<dbReference type="Proteomes" id="UP000671862">
    <property type="component" value="Chromosome"/>
</dbReference>
<dbReference type="PANTHER" id="PTHR47788:SF1">
    <property type="entry name" value="A-ADDING TRNA NUCLEOTIDYLTRANSFERASE"/>
    <property type="match status" value="1"/>
</dbReference>
<dbReference type="Gene3D" id="3.10.310.30">
    <property type="match status" value="1"/>
</dbReference>
<evidence type="ECO:0000256" key="2">
    <source>
        <dbReference type="ARBA" id="ARBA00007265"/>
    </source>
</evidence>
<protein>
    <submittedName>
        <fullName evidence="14">CBS domain-containing protein</fullName>
    </submittedName>
</protein>
<dbReference type="SUPFAM" id="SSF81301">
    <property type="entry name" value="Nucleotidyltransferase"/>
    <property type="match status" value="1"/>
</dbReference>
<evidence type="ECO:0000256" key="9">
    <source>
        <dbReference type="ARBA" id="ARBA00022842"/>
    </source>
</evidence>
<dbReference type="EMBL" id="CP071446">
    <property type="protein sequence ID" value="QTA37851.1"/>
    <property type="molecule type" value="Genomic_DNA"/>
</dbReference>
<dbReference type="Gene3D" id="3.90.1640.10">
    <property type="entry name" value="inorganic pyrophosphatase (n-terminal core)"/>
    <property type="match status" value="1"/>
</dbReference>
<evidence type="ECO:0000256" key="11">
    <source>
        <dbReference type="PROSITE-ProRule" id="PRU00703"/>
    </source>
</evidence>
<evidence type="ECO:0000256" key="4">
    <source>
        <dbReference type="ARBA" id="ARBA00022679"/>
    </source>
</evidence>
<dbReference type="Pfam" id="PF00571">
    <property type="entry name" value="CBS"/>
    <property type="match status" value="2"/>
</dbReference>
<dbReference type="InterPro" id="IPR038763">
    <property type="entry name" value="DHH_sf"/>
</dbReference>
<accession>A0ABX7S7N0</accession>
<evidence type="ECO:0000256" key="8">
    <source>
        <dbReference type="ARBA" id="ARBA00022741"/>
    </source>
</evidence>
<dbReference type="InterPro" id="IPR000644">
    <property type="entry name" value="CBS_dom"/>
</dbReference>
<comment type="similarity">
    <text evidence="2 12">Belongs to the tRNA nucleotidyltransferase/poly(A) polymerase family.</text>
</comment>
<dbReference type="InterPro" id="IPR046342">
    <property type="entry name" value="CBS_dom_sf"/>
</dbReference>
<dbReference type="CDD" id="cd04595">
    <property type="entry name" value="CBS_pair_DHH_polyA_Pol_assoc"/>
    <property type="match status" value="1"/>
</dbReference>
<keyword evidence="6" id="KW-0548">Nucleotidyltransferase</keyword>
<dbReference type="Gene3D" id="1.10.246.80">
    <property type="match status" value="1"/>
</dbReference>
<feature type="domain" description="CBS" evidence="13">
    <location>
        <begin position="372"/>
        <end position="429"/>
    </location>
</feature>
<dbReference type="Pfam" id="PF01368">
    <property type="entry name" value="DHH"/>
    <property type="match status" value="1"/>
</dbReference>
<dbReference type="InterPro" id="IPR043519">
    <property type="entry name" value="NT_sf"/>
</dbReference>
<dbReference type="Gene3D" id="3.30.460.10">
    <property type="entry name" value="Beta Polymerase, domain 2"/>
    <property type="match status" value="1"/>
</dbReference>
<keyword evidence="11" id="KW-0129">CBS domain</keyword>
<keyword evidence="5" id="KW-0819">tRNA processing</keyword>
<keyword evidence="15" id="KW-1185">Reference proteome</keyword>
<name>A0ABX7S7N0_9BACT</name>
<dbReference type="Pfam" id="PF01743">
    <property type="entry name" value="PolyA_pol"/>
    <property type="match status" value="1"/>
</dbReference>
<evidence type="ECO:0000256" key="1">
    <source>
        <dbReference type="ARBA" id="ARBA00001946"/>
    </source>
</evidence>
<dbReference type="SUPFAM" id="SSF64182">
    <property type="entry name" value="DHH phosphoesterases"/>
    <property type="match status" value="1"/>
</dbReference>
<keyword evidence="4 12" id="KW-0808">Transferase</keyword>
<comment type="cofactor">
    <cofactor evidence="1">
        <name>Mg(2+)</name>
        <dbReference type="ChEBI" id="CHEBI:18420"/>
    </cofactor>
</comment>
<dbReference type="SUPFAM" id="SSF81891">
    <property type="entry name" value="Poly A polymerase C-terminal region-like"/>
    <property type="match status" value="1"/>
</dbReference>
<evidence type="ECO:0000256" key="7">
    <source>
        <dbReference type="ARBA" id="ARBA00022723"/>
    </source>
</evidence>
<dbReference type="PANTHER" id="PTHR47788">
    <property type="entry name" value="POLYA POLYMERASE"/>
    <property type="match status" value="1"/>
</dbReference>
<evidence type="ECO:0000256" key="12">
    <source>
        <dbReference type="RuleBase" id="RU003953"/>
    </source>
</evidence>
<reference evidence="14 15" key="1">
    <citation type="submission" date="2021-03" db="EMBL/GenBank/DDBJ databases">
        <title>Thermosipho ferrireducens sp.nov., an anaerobic thermophilic iron-reducing bacterium isolated from a deep-sea hydrothermal sulfide deposits.</title>
        <authorList>
            <person name="Zeng X."/>
            <person name="Chen Y."/>
            <person name="Shao Z."/>
        </authorList>
    </citation>
    <scope>NUCLEOTIDE SEQUENCE [LARGE SCALE GENOMIC DNA]</scope>
    <source>
        <strain evidence="14 15">JL129W03</strain>
    </source>
</reference>
<evidence type="ECO:0000313" key="14">
    <source>
        <dbReference type="EMBL" id="QTA37851.1"/>
    </source>
</evidence>
<dbReference type="Pfam" id="PF12627">
    <property type="entry name" value="PolyA_pol_RNAbd"/>
    <property type="match status" value="1"/>
</dbReference>
<keyword evidence="10 12" id="KW-0694">RNA-binding</keyword>
<evidence type="ECO:0000256" key="10">
    <source>
        <dbReference type="ARBA" id="ARBA00022884"/>
    </source>
</evidence>
<dbReference type="Gene3D" id="1.20.58.1960">
    <property type="match status" value="1"/>
</dbReference>
<dbReference type="InterPro" id="IPR001667">
    <property type="entry name" value="DDH_dom"/>
</dbReference>
<dbReference type="InterPro" id="IPR052390">
    <property type="entry name" value="tRNA_nt/polyA_polymerase"/>
</dbReference>
<evidence type="ECO:0000256" key="5">
    <source>
        <dbReference type="ARBA" id="ARBA00022694"/>
    </source>
</evidence>
<gene>
    <name evidence="14" type="ORF">JYK00_09030</name>
</gene>
<keyword evidence="3" id="KW-0820">tRNA-binding</keyword>
<keyword evidence="9" id="KW-0460">Magnesium</keyword>
<dbReference type="SUPFAM" id="SSF54631">
    <property type="entry name" value="CBS-domain pair"/>
    <property type="match status" value="1"/>
</dbReference>
<sequence>MKVVTTHVSPDFDGFAAAVAYRKLHPEYVVVVSGRFQQNLEEFLHLYEFEYIRDNEIKNNITELVIVDNASLDRVGKKIADFAADASIKVIDHHPDIKKSDMFSDIIHENVGAVTTLLVLMLKDSGIRLTSEEATLFATAIYEDTGNFLYSTTTPRDLMAAQFLLENGARLEEIAQFVKLDLNTEQKVLFETLINNIKVHTIKGYDVAVASTEIEKFIGGLNIITSKIWAFGEYETLIVVTRMGKKVFVVGRTKSPDVDLKKLMNFFGGNGHNKAASATLTNVSVEEVIYKVLEKLPECINVSLKAKDIMSSPVRTIFAYETIRKAHEIMQITGHGGLPVVEGNRLIGIVTRKAVDKALNHGFGERPVKSIMNTKLVTVNEDEPILKIRDVMIEHDIGRIPVLNKDNILSGVITRSDLLKAFDSSQVQKQLVKNVLNFEDVKDILIRRLPRRLLNLLRLLGEYGDDVNMPVYVVGGFVRDLLLGIENLDVDIVVEGDGLKFAEYAAKQIGAKMVPYEKFLTASLFFKDGFRIDIATARTEYYEKPAKLPMVDISTIKKDLYRRDFTINAMAIKLNPLAFGILFDFFQSRKDLKEGIIRVLHRLSFVEDPTRIIRAVRFEQRFGFHIEETTQEILTETLEGGYLEKVTGSRIRQEIEKILEEQSSLKAIRRLAELNILKHIFPKTYYTGVMDKKLVNMYNFFQKLGDIYKNYNKFYCVLRVLLEFYDENSLKEVARRYGIPKKFVEETKFSEKIVIPVKEMIHDKMLFSDIYKVLGKPSPETACYISAYLECDDQEYFYEYLKKVYETKLEKVSGEYVMKKYGIKAGPIIGKIMNELFCKKLDDMKIDEIFELERIIKNLRGEDE</sequence>
<dbReference type="CDD" id="cd05398">
    <property type="entry name" value="NT_ClassII-CCAase"/>
    <property type="match status" value="1"/>
</dbReference>
<organism evidence="14 15">
    <name type="scientific">Thermosipho ferrireducens</name>
    <dbReference type="NCBI Taxonomy" id="2571116"/>
    <lineage>
        <taxon>Bacteria</taxon>
        <taxon>Thermotogati</taxon>
        <taxon>Thermotogota</taxon>
        <taxon>Thermotogae</taxon>
        <taxon>Thermotogales</taxon>
        <taxon>Fervidobacteriaceae</taxon>
        <taxon>Thermosipho</taxon>
    </lineage>
</organism>